<organism evidence="1">
    <name type="scientific">Nyssomyia neivai</name>
    <dbReference type="NCBI Taxonomy" id="330878"/>
    <lineage>
        <taxon>Eukaryota</taxon>
        <taxon>Metazoa</taxon>
        <taxon>Ecdysozoa</taxon>
        <taxon>Arthropoda</taxon>
        <taxon>Hexapoda</taxon>
        <taxon>Insecta</taxon>
        <taxon>Pterygota</taxon>
        <taxon>Neoptera</taxon>
        <taxon>Endopterygota</taxon>
        <taxon>Diptera</taxon>
        <taxon>Nematocera</taxon>
        <taxon>Psychodoidea</taxon>
        <taxon>Psychodidae</taxon>
        <taxon>Nyssomyia</taxon>
    </lineage>
</organism>
<dbReference type="GO" id="GO:0007030">
    <property type="term" value="P:Golgi organization"/>
    <property type="evidence" value="ECO:0007669"/>
    <property type="project" value="TreeGrafter"/>
</dbReference>
<dbReference type="EMBL" id="GFDF01003380">
    <property type="protein sequence ID" value="JAV10704.1"/>
    <property type="molecule type" value="Transcribed_RNA"/>
</dbReference>
<dbReference type="Pfam" id="PF05742">
    <property type="entry name" value="TANGO2"/>
    <property type="match status" value="1"/>
</dbReference>
<protein>
    <submittedName>
        <fullName evidence="1">Putative transport and golgi organization 2</fullName>
    </submittedName>
</protein>
<accession>A0A1L8DW97</accession>
<dbReference type="GO" id="GO:0005794">
    <property type="term" value="C:Golgi apparatus"/>
    <property type="evidence" value="ECO:0007669"/>
    <property type="project" value="TreeGrafter"/>
</dbReference>
<proteinExistence type="predicted"/>
<dbReference type="PANTHER" id="PTHR17985:SF8">
    <property type="entry name" value="TRANSPORT AND GOLGI ORGANIZATION PROTEIN 2 HOMOLOG"/>
    <property type="match status" value="1"/>
</dbReference>
<dbReference type="GO" id="GO:0009306">
    <property type="term" value="P:protein secretion"/>
    <property type="evidence" value="ECO:0007669"/>
    <property type="project" value="TreeGrafter"/>
</dbReference>
<sequence length="272" mass="30291">MCILFFIANANPSSDGYKLILASNRDEFYGRPALPASAWTENHPYVFGGRDMEPGREGGTWLAVGSRNGVTKIGVLLNITGEKRNPNALGRGPIVADYVKGDLTNCQYAEKLIENPKIYNSFNLVSVEFGKTNAKILHTSNAPPGNVEFSEGEVHGFGNSPHTIPLQKVIHGKEKFRNVLKSAGRANLVQELMEFLKDGERHWPDDELSRRAPKWAEKLSSVCVNMPVEGYGSRTRSVILINGQNQMDFYEETMLGTDPDGEWKKTHIQQQL</sequence>
<evidence type="ECO:0000313" key="1">
    <source>
        <dbReference type="EMBL" id="JAV10704.1"/>
    </source>
</evidence>
<dbReference type="InterPro" id="IPR008551">
    <property type="entry name" value="TANGO2"/>
</dbReference>
<reference evidence="1" key="1">
    <citation type="submission" date="2016-12" db="EMBL/GenBank/DDBJ databases">
        <title>An insight into the sialome and mialome of the sand fly, Nyssomyia neivai.</title>
        <authorList>
            <person name="Sebastian V."/>
            <person name="Goulart T.M."/>
            <person name="Oliveira W."/>
            <person name="Calvo E."/>
            <person name="Oliveira L.F."/>
            <person name="Pinto M.C."/>
            <person name="Rosselino A.M."/>
            <person name="Ribeiro J.M."/>
        </authorList>
    </citation>
    <scope>NUCLEOTIDE SEQUENCE</scope>
</reference>
<name>A0A1L8DW97_9DIPT</name>
<dbReference type="PANTHER" id="PTHR17985">
    <property type="entry name" value="SER/THR-RICH PROTEIN T10 IN DGCR REGION"/>
    <property type="match status" value="1"/>
</dbReference>
<dbReference type="AlphaFoldDB" id="A0A1L8DW97"/>